<sequence length="156" mass="18417">FIAICISVLQLKRSIYHTVLATIIVMFLFDYPVIHQREYNSETANTVTLINDNLNESDIFVNNIELCASWEIEYYFPNHEYYLNHDEGIYYKDESFDFSSLDTAAIYICQGNLDISDVDLKEWNLDCTYLGDGNFDNYYYFSIYKIQPRQQRGNSL</sequence>
<organism evidence="2 3">
    <name type="scientific">Thomasclavelia spiroformis</name>
    <dbReference type="NCBI Taxonomy" id="29348"/>
    <lineage>
        <taxon>Bacteria</taxon>
        <taxon>Bacillati</taxon>
        <taxon>Bacillota</taxon>
        <taxon>Erysipelotrichia</taxon>
        <taxon>Erysipelotrichales</taxon>
        <taxon>Coprobacillaceae</taxon>
        <taxon>Thomasclavelia</taxon>
    </lineage>
</organism>
<reference evidence="2" key="2">
    <citation type="submission" date="2021-09" db="EMBL/GenBank/DDBJ databases">
        <authorList>
            <person name="Gilroy R."/>
        </authorList>
    </citation>
    <scope>NUCLEOTIDE SEQUENCE</scope>
    <source>
        <strain evidence="2">CHK193-16274</strain>
    </source>
</reference>
<evidence type="ECO:0000313" key="3">
    <source>
        <dbReference type="Proteomes" id="UP000749320"/>
    </source>
</evidence>
<evidence type="ECO:0000313" key="2">
    <source>
        <dbReference type="EMBL" id="HJF40625.1"/>
    </source>
</evidence>
<dbReference type="Proteomes" id="UP000749320">
    <property type="component" value="Unassembled WGS sequence"/>
</dbReference>
<accession>A0A921GCA7</accession>
<keyword evidence="1" id="KW-0812">Transmembrane</keyword>
<evidence type="ECO:0000256" key="1">
    <source>
        <dbReference type="SAM" id="Phobius"/>
    </source>
</evidence>
<keyword evidence="1" id="KW-1133">Transmembrane helix</keyword>
<dbReference type="EMBL" id="DYWV01000226">
    <property type="protein sequence ID" value="HJF40625.1"/>
    <property type="molecule type" value="Genomic_DNA"/>
</dbReference>
<feature type="transmembrane region" description="Helical" evidence="1">
    <location>
        <begin position="15"/>
        <end position="34"/>
    </location>
</feature>
<protein>
    <submittedName>
        <fullName evidence="2">Uncharacterized protein</fullName>
    </submittedName>
</protein>
<reference evidence="2" key="1">
    <citation type="journal article" date="2021" name="PeerJ">
        <title>Extensive microbial diversity within the chicken gut microbiome revealed by metagenomics and culture.</title>
        <authorList>
            <person name="Gilroy R."/>
            <person name="Ravi A."/>
            <person name="Getino M."/>
            <person name="Pursley I."/>
            <person name="Horton D.L."/>
            <person name="Alikhan N.F."/>
            <person name="Baker D."/>
            <person name="Gharbi K."/>
            <person name="Hall N."/>
            <person name="Watson M."/>
            <person name="Adriaenssens E.M."/>
            <person name="Foster-Nyarko E."/>
            <person name="Jarju S."/>
            <person name="Secka A."/>
            <person name="Antonio M."/>
            <person name="Oren A."/>
            <person name="Chaudhuri R.R."/>
            <person name="La Ragione R."/>
            <person name="Hildebrand F."/>
            <person name="Pallen M.J."/>
        </authorList>
    </citation>
    <scope>NUCLEOTIDE SEQUENCE</scope>
    <source>
        <strain evidence="2">CHK193-16274</strain>
    </source>
</reference>
<gene>
    <name evidence="2" type="ORF">K8V91_06850</name>
</gene>
<keyword evidence="1" id="KW-0472">Membrane</keyword>
<comment type="caution">
    <text evidence="2">The sequence shown here is derived from an EMBL/GenBank/DDBJ whole genome shotgun (WGS) entry which is preliminary data.</text>
</comment>
<proteinExistence type="predicted"/>
<dbReference type="AlphaFoldDB" id="A0A921GCA7"/>
<feature type="non-terminal residue" evidence="2">
    <location>
        <position position="1"/>
    </location>
</feature>
<name>A0A921GCA7_9FIRM</name>